<dbReference type="Proteomes" id="UP000813463">
    <property type="component" value="Chromosome 4"/>
</dbReference>
<dbReference type="Pfam" id="PF21230">
    <property type="entry name" value="Nakanori"/>
    <property type="match status" value="1"/>
</dbReference>
<dbReference type="AlphaFoldDB" id="A0A9R0I678"/>
<name>A0A9R0I678_SPIOL</name>
<gene>
    <name evidence="3 4 5 6" type="primary">LOC110783364</name>
</gene>
<dbReference type="InterPro" id="IPR049065">
    <property type="entry name" value="Nakanori"/>
</dbReference>
<evidence type="ECO:0000313" key="4">
    <source>
        <dbReference type="RefSeq" id="XP_021843387.1"/>
    </source>
</evidence>
<protein>
    <submittedName>
        <fullName evidence="3 4">Jasmonate-induced protein homolog</fullName>
    </submittedName>
</protein>
<dbReference type="RefSeq" id="XP_021843386.1">
    <property type="nucleotide sequence ID" value="XM_021987694.1"/>
</dbReference>
<keyword evidence="2" id="KW-1185">Reference proteome</keyword>
<dbReference type="RefSeq" id="XP_021843388.1">
    <property type="nucleotide sequence ID" value="XM_021987696.1"/>
</dbReference>
<accession>A0A9R0I678</accession>
<dbReference type="InterPro" id="IPR053085">
    <property type="entry name" value="Jasmonate-induced_protein"/>
</dbReference>
<reference evidence="3 4" key="2">
    <citation type="submission" date="2025-04" db="UniProtKB">
        <authorList>
            <consortium name="RefSeq"/>
        </authorList>
    </citation>
    <scope>IDENTIFICATION</scope>
    <source>
        <tissue evidence="6">Leaf</tissue>
    </source>
</reference>
<evidence type="ECO:0000313" key="2">
    <source>
        <dbReference type="Proteomes" id="UP000813463"/>
    </source>
</evidence>
<feature type="compositionally biased region" description="Polar residues" evidence="1">
    <location>
        <begin position="1"/>
        <end position="12"/>
    </location>
</feature>
<dbReference type="PANTHER" id="PTHR36482:SF6">
    <property type="entry name" value="JASMONATE-INDUCED PROTEIN HOMOLOG"/>
    <property type="match status" value="1"/>
</dbReference>
<dbReference type="RefSeq" id="XP_021843387.1">
    <property type="nucleotide sequence ID" value="XM_021987695.1"/>
</dbReference>
<dbReference type="RefSeq" id="XP_056699741.1">
    <property type="nucleotide sequence ID" value="XM_056843763.1"/>
</dbReference>
<feature type="region of interest" description="Disordered" evidence="1">
    <location>
        <begin position="1"/>
        <end position="32"/>
    </location>
</feature>
<dbReference type="GeneID" id="110783364"/>
<evidence type="ECO:0000313" key="6">
    <source>
        <dbReference type="RefSeq" id="XP_056699741.1"/>
    </source>
</evidence>
<evidence type="ECO:0000313" key="3">
    <source>
        <dbReference type="RefSeq" id="XP_021843386.1"/>
    </source>
</evidence>
<reference evidence="2" key="1">
    <citation type="journal article" date="2021" name="Nat. Commun.">
        <title>Genomic analyses provide insights into spinach domestication and the genetic basis of agronomic traits.</title>
        <authorList>
            <person name="Cai X."/>
            <person name="Sun X."/>
            <person name="Xu C."/>
            <person name="Sun H."/>
            <person name="Wang X."/>
            <person name="Ge C."/>
            <person name="Zhang Z."/>
            <person name="Wang Q."/>
            <person name="Fei Z."/>
            <person name="Jiao C."/>
            <person name="Wang Q."/>
        </authorList>
    </citation>
    <scope>NUCLEOTIDE SEQUENCE [LARGE SCALE GENOMIC DNA]</scope>
    <source>
        <strain evidence="2">cv. Varoflay</strain>
    </source>
</reference>
<dbReference type="KEGG" id="soe:110783364"/>
<organism evidence="2 5">
    <name type="scientific">Spinacia oleracea</name>
    <name type="common">Spinach</name>
    <dbReference type="NCBI Taxonomy" id="3562"/>
    <lineage>
        <taxon>Eukaryota</taxon>
        <taxon>Viridiplantae</taxon>
        <taxon>Streptophyta</taxon>
        <taxon>Embryophyta</taxon>
        <taxon>Tracheophyta</taxon>
        <taxon>Spermatophyta</taxon>
        <taxon>Magnoliopsida</taxon>
        <taxon>eudicotyledons</taxon>
        <taxon>Gunneridae</taxon>
        <taxon>Pentapetalae</taxon>
        <taxon>Caryophyllales</taxon>
        <taxon>Chenopodiaceae</taxon>
        <taxon>Chenopodioideae</taxon>
        <taxon>Anserineae</taxon>
        <taxon>Spinacia</taxon>
    </lineage>
</organism>
<evidence type="ECO:0000313" key="5">
    <source>
        <dbReference type="RefSeq" id="XP_021843388.1"/>
    </source>
</evidence>
<dbReference type="PANTHER" id="PTHR36482">
    <property type="entry name" value="OSJNBA0024J22.15 PROTEIN"/>
    <property type="match status" value="1"/>
</dbReference>
<dbReference type="OrthoDB" id="1610561at2759"/>
<sequence>MASVQQHRSATHFSAGKAQASTGQESKKEAQQAHDLLLANSKEKAKVSQDELVLVTGVMKNLQPCGIMLNKSHDWKGQFIAKPPDKTIGEHASGAFVHQGAPWQGNLPVVVGSKGSMIYGHFDNHVPPKLGWLLAWDKPDNPNELNKVYVEAGHLTKLMKMEWSEIERKLEASRSESHCWDGETGALAAADIKNYGDKLTLLRATFDHSPSIK</sequence>
<proteinExistence type="predicted"/>
<evidence type="ECO:0000256" key="1">
    <source>
        <dbReference type="SAM" id="MobiDB-lite"/>
    </source>
</evidence>